<protein>
    <submittedName>
        <fullName evidence="2">Uncharacterized protein</fullName>
    </submittedName>
</protein>
<feature type="region of interest" description="Disordered" evidence="1">
    <location>
        <begin position="405"/>
        <end position="457"/>
    </location>
</feature>
<dbReference type="RefSeq" id="WP_222158344.1">
    <property type="nucleotide sequence ID" value="NZ_CP081864.1"/>
</dbReference>
<proteinExistence type="predicted"/>
<evidence type="ECO:0000313" key="2">
    <source>
        <dbReference type="EMBL" id="QZN95238.1"/>
    </source>
</evidence>
<reference evidence="2 3" key="1">
    <citation type="submission" date="2021-08" db="EMBL/GenBank/DDBJ databases">
        <title>Culture and genomic analysis of Symbiopectobacterium purcellii sp. nov. gen. nov., isolated from the leafhopper Empoasca decipiens.</title>
        <authorList>
            <person name="Nadal-Jimenez P."/>
            <person name="Siozios S."/>
            <person name="Halliday N."/>
            <person name="Camara M."/>
            <person name="Hurst G.D.D."/>
        </authorList>
    </citation>
    <scope>NUCLEOTIDE SEQUENCE [LARGE SCALE GENOMIC DNA]</scope>
    <source>
        <strain evidence="2 3">SyEd1</strain>
    </source>
</reference>
<feature type="region of interest" description="Disordered" evidence="1">
    <location>
        <begin position="263"/>
        <end position="302"/>
    </location>
</feature>
<accession>A0ABX9AKF1</accession>
<dbReference type="EMBL" id="CP081864">
    <property type="protein sequence ID" value="QZN95238.1"/>
    <property type="molecule type" value="Genomic_DNA"/>
</dbReference>
<name>A0ABX9AKF1_9ENTR</name>
<evidence type="ECO:0000313" key="3">
    <source>
        <dbReference type="Proteomes" id="UP000825886"/>
    </source>
</evidence>
<dbReference type="Proteomes" id="UP000825886">
    <property type="component" value="Chromosome"/>
</dbReference>
<gene>
    <name evidence="2" type="ORF">K6K13_18800</name>
</gene>
<feature type="compositionally biased region" description="Low complexity" evidence="1">
    <location>
        <begin position="427"/>
        <end position="440"/>
    </location>
</feature>
<sequence length="635" mass="70031">MTVGASGNVSPGFGRYIQADIYNRMNRDLPKAETITDNMVGCTNEGLSLAVKNFIRAPDKVGCVYGLIHTQSQSALPEAVRNTNTTVEDRELFKSVLGMLSTKESNFTSSEKACYQKLCDLFCSEITNEDKEFNTDISLNKHLQNVTNDDKQFWVEAAPLLETYSKDIVTDLTAHMLNQSINAWCEYHKITDHDWARSNIEQIFDSNIRMYLNVLDDEMMGVTKEAKSAIKDHSDIRGAIIRYGYMKMFDAVASIPLALRRQTPTGVAKPSTTEKAVGTSDSTGTVNGNYSPQSSSSPGNITVYGSKATAYGGNTPTTPPDPWSSMTEKLLASDKLDQDQRFTLLKGLIAAMGERRETPEHFFNRYPLLRRLNGISMQDLPAYSTLPNGNLTTVTEPLVIETDSMQPSAPVAQHRQEPRVQVKRHASTSSSVSSANSDISPMSRARSPLDNFQIGTLSPTQNISPLASLEAYRTAGADLSAVVAEKGPAANDDASAIGEAGRSDTASSVGGSSSGINNVDLALLKRWLSDEVQDNEQEQESINKLVLREEGVYTKTLDHFLDRAFLAEVGTEERSDMQQVYINEAFLKMKSHQDFYQLSRNAQKLVEKYSEKRNSRVLTTTPGVRRTLSSQVSRG</sequence>
<keyword evidence="3" id="KW-1185">Reference proteome</keyword>
<organism evidence="2 3">
    <name type="scientific">Symbiopectobacterium purcellii</name>
    <dbReference type="NCBI Taxonomy" id="2871826"/>
    <lineage>
        <taxon>Bacteria</taxon>
        <taxon>Pseudomonadati</taxon>
        <taxon>Pseudomonadota</taxon>
        <taxon>Gammaproteobacteria</taxon>
        <taxon>Enterobacterales</taxon>
        <taxon>Enterobacteriaceae</taxon>
    </lineage>
</organism>
<feature type="region of interest" description="Disordered" evidence="1">
    <location>
        <begin position="488"/>
        <end position="512"/>
    </location>
</feature>
<feature type="compositionally biased region" description="Polar residues" evidence="1">
    <location>
        <begin position="263"/>
        <end position="300"/>
    </location>
</feature>
<evidence type="ECO:0000256" key="1">
    <source>
        <dbReference type="SAM" id="MobiDB-lite"/>
    </source>
</evidence>